<dbReference type="Gene3D" id="3.10.400.10">
    <property type="entry name" value="Sulfate adenylyltransferase"/>
    <property type="match status" value="1"/>
</dbReference>
<gene>
    <name evidence="4" type="primary">sat</name>
    <name evidence="4" type="ORF">BN3087_480008</name>
</gene>
<name>A0A0S4XNH5_9BACT</name>
<protein>
    <submittedName>
        <fullName evidence="4">Sulfate adenylyltransferase</fullName>
        <ecNumber evidence="4">2.7.7.4</ecNumber>
    </submittedName>
</protein>
<dbReference type="InterPro" id="IPR024951">
    <property type="entry name" value="Sulfurylase_cat_dom"/>
</dbReference>
<reference evidence="4" key="1">
    <citation type="submission" date="2015-11" db="EMBL/GenBank/DDBJ databases">
        <authorList>
            <person name="Zhang Y."/>
            <person name="Guo Z."/>
        </authorList>
    </citation>
    <scope>NUCLEOTIDE SEQUENCE</scope>
    <source>
        <strain evidence="4">BN30871</strain>
    </source>
</reference>
<keyword evidence="4" id="KW-0548">Nucleotidyltransferase</keyword>
<dbReference type="Gene3D" id="3.40.50.620">
    <property type="entry name" value="HUPs"/>
    <property type="match status" value="1"/>
</dbReference>
<dbReference type="SUPFAM" id="SSF88697">
    <property type="entry name" value="PUA domain-like"/>
    <property type="match status" value="1"/>
</dbReference>
<dbReference type="Pfam" id="PF14306">
    <property type="entry name" value="PUA_2"/>
    <property type="match status" value="1"/>
</dbReference>
<evidence type="ECO:0000256" key="1">
    <source>
        <dbReference type="ARBA" id="ARBA00005048"/>
    </source>
</evidence>
<dbReference type="EMBL" id="FAXN01000049">
    <property type="protein sequence ID" value="CUV65856.1"/>
    <property type="molecule type" value="Genomic_DNA"/>
</dbReference>
<evidence type="ECO:0000259" key="2">
    <source>
        <dbReference type="Pfam" id="PF01747"/>
    </source>
</evidence>
<comment type="pathway">
    <text evidence="1">Sulfur metabolism; hydrogen sulfide biosynthesis; sulfite from sulfate: step 1/3.</text>
</comment>
<dbReference type="InterPro" id="IPR015947">
    <property type="entry name" value="PUA-like_sf"/>
</dbReference>
<dbReference type="InterPro" id="IPR014729">
    <property type="entry name" value="Rossmann-like_a/b/a_fold"/>
</dbReference>
<dbReference type="AlphaFoldDB" id="A0A0S4XNH5"/>
<proteinExistence type="predicted"/>
<feature type="domain" description="ATP-sulfurylase PUA-like" evidence="3">
    <location>
        <begin position="6"/>
        <end position="135"/>
    </location>
</feature>
<keyword evidence="4" id="KW-0808">Transferase</keyword>
<evidence type="ECO:0000259" key="3">
    <source>
        <dbReference type="Pfam" id="PF14306"/>
    </source>
</evidence>
<sequence>MTFTKRNKAIHIDTEALSSLALVQAGLIHPVDGLMNKQTSQEVDKNKVYKDMPLPFSFILAPSGKRNFEVISSLKAGEIVDLINGERKVGELTVEETFEIDPEQRIFNIFGTNDTLHPGVKNTINRLGKMAVSGKYIVKYLPVEDNIKKVKNTIKETGAKKITAMMLAANPFNRVHERIIRQKLNHSDLVILFLRKPFNNDGLSYNIRSKALEKLIDKFLPKNKVIVVPLENTYIFAGYNELILDAIVAKNYGCSELTVGKNHGGLSVYYSDNEINTIFNECEYGNLSINIEVVEEYVYCNICKTLVSSETCPHGSHHHIKYNSNAILKLLENGIIPPTILVRKEVSSYILSHLFPNRFENVQNLYYDLFPNSGLLEDQTDESFYIELINLYQTSSLT</sequence>
<feature type="domain" description="Sulphate adenylyltransferase catalytic" evidence="2">
    <location>
        <begin position="148"/>
        <end position="351"/>
    </location>
</feature>
<evidence type="ECO:0000313" key="4">
    <source>
        <dbReference type="EMBL" id="CUV65856.1"/>
    </source>
</evidence>
<dbReference type="GO" id="GO:0004781">
    <property type="term" value="F:sulfate adenylyltransferase (ATP) activity"/>
    <property type="evidence" value="ECO:0007669"/>
    <property type="project" value="UniProtKB-EC"/>
</dbReference>
<dbReference type="PANTHER" id="PTHR43509">
    <property type="match status" value="1"/>
</dbReference>
<accession>A0A0S4XNH5</accession>
<dbReference type="PANTHER" id="PTHR43509:SF1">
    <property type="entry name" value="SULFATE ADENYLYLTRANSFERASE"/>
    <property type="match status" value="1"/>
</dbReference>
<dbReference type="EC" id="2.7.7.4" evidence="4"/>
<dbReference type="InterPro" id="IPR025980">
    <property type="entry name" value="ATP-Sase_PUA-like_dom"/>
</dbReference>
<dbReference type="SUPFAM" id="SSF52374">
    <property type="entry name" value="Nucleotidylyl transferase"/>
    <property type="match status" value="1"/>
</dbReference>
<dbReference type="Pfam" id="PF01747">
    <property type="entry name" value="ATP-sulfurylase"/>
    <property type="match status" value="1"/>
</dbReference>
<organism evidence="4">
    <name type="scientific">Sulfurovum sp. enrichment culture clone C5</name>
    <dbReference type="NCBI Taxonomy" id="497650"/>
    <lineage>
        <taxon>Bacteria</taxon>
        <taxon>Pseudomonadati</taxon>
        <taxon>Campylobacterota</taxon>
        <taxon>Epsilonproteobacteria</taxon>
        <taxon>Campylobacterales</taxon>
        <taxon>Sulfurovaceae</taxon>
        <taxon>Sulfurovum</taxon>
        <taxon>environmental samples</taxon>
    </lineage>
</organism>